<accession>A0ABQ3WTC1</accession>
<proteinExistence type="predicted"/>
<organism evidence="2">
    <name type="scientific">Actinoplanes campanulatus</name>
    <dbReference type="NCBI Taxonomy" id="113559"/>
    <lineage>
        <taxon>Bacteria</taxon>
        <taxon>Bacillati</taxon>
        <taxon>Actinomycetota</taxon>
        <taxon>Actinomycetes</taxon>
        <taxon>Micromonosporales</taxon>
        <taxon>Micromonosporaceae</taxon>
        <taxon>Actinoplanes</taxon>
    </lineage>
</organism>
<dbReference type="EMBL" id="BOMF01000128">
    <property type="protein sequence ID" value="GID49505.1"/>
    <property type="molecule type" value="Genomic_DNA"/>
</dbReference>
<gene>
    <name evidence="2" type="ORF">Aca07nite_67800</name>
</gene>
<comment type="caution">
    <text evidence="2">The sequence shown here is derived from an EMBL/GenBank/DDBJ whole genome shotgun (WGS) entry which is preliminary data.</text>
</comment>
<feature type="region of interest" description="Disordered" evidence="1">
    <location>
        <begin position="1"/>
        <end position="51"/>
    </location>
</feature>
<evidence type="ECO:0000313" key="2">
    <source>
        <dbReference type="EMBL" id="GID49505.1"/>
    </source>
</evidence>
<sequence>MRFSYGAGGADARSQPFCGRGPVSASEWVRQKAQAGHQPAAHPRSGTDAHRRSRATIDVMNGPDGEFITALPWSRTACLTFGRPPTGYFTPGTADATRTRR</sequence>
<protein>
    <submittedName>
        <fullName evidence="2">Uncharacterized protein</fullName>
    </submittedName>
</protein>
<name>A0ABQ3WTC1_9ACTN</name>
<evidence type="ECO:0000256" key="1">
    <source>
        <dbReference type="SAM" id="MobiDB-lite"/>
    </source>
</evidence>
<reference evidence="2" key="1">
    <citation type="submission" date="2021-01" db="EMBL/GenBank/DDBJ databases">
        <title>Whole genome shotgun sequence of Actinoplanes capillaceus NBRC 16408.</title>
        <authorList>
            <person name="Komaki H."/>
            <person name="Tamura T."/>
        </authorList>
    </citation>
    <scope>NUCLEOTIDE SEQUENCE [LARGE SCALE GENOMIC DNA]</scope>
    <source>
        <strain evidence="2">NBRC 16408</strain>
    </source>
</reference>